<evidence type="ECO:0000313" key="2">
    <source>
        <dbReference type="EMBL" id="GHF06985.1"/>
    </source>
</evidence>
<comment type="caution">
    <text evidence="2">The sequence shown here is derived from an EMBL/GenBank/DDBJ whole genome shotgun (WGS) entry which is preliminary data.</text>
</comment>
<evidence type="ECO:0008006" key="4">
    <source>
        <dbReference type="Google" id="ProtNLM"/>
    </source>
</evidence>
<keyword evidence="3" id="KW-1185">Reference proteome</keyword>
<gene>
    <name evidence="2" type="ORF">GCM10017786_45750</name>
</gene>
<keyword evidence="1" id="KW-1133">Transmembrane helix</keyword>
<evidence type="ECO:0000313" key="3">
    <source>
        <dbReference type="Proteomes" id="UP000605897"/>
    </source>
</evidence>
<feature type="transmembrane region" description="Helical" evidence="1">
    <location>
        <begin position="20"/>
        <end position="38"/>
    </location>
</feature>
<name>A0ABQ3J7N3_9PSEU</name>
<keyword evidence="1" id="KW-0472">Membrane</keyword>
<feature type="transmembrane region" description="Helical" evidence="1">
    <location>
        <begin position="109"/>
        <end position="127"/>
    </location>
</feature>
<organism evidence="2 3">
    <name type="scientific">Amycolatopsis deserti</name>
    <dbReference type="NCBI Taxonomy" id="185696"/>
    <lineage>
        <taxon>Bacteria</taxon>
        <taxon>Bacillati</taxon>
        <taxon>Actinomycetota</taxon>
        <taxon>Actinomycetes</taxon>
        <taxon>Pseudonocardiales</taxon>
        <taxon>Pseudonocardiaceae</taxon>
        <taxon>Amycolatopsis</taxon>
    </lineage>
</organism>
<evidence type="ECO:0000256" key="1">
    <source>
        <dbReference type="SAM" id="Phobius"/>
    </source>
</evidence>
<sequence length="134" mass="14859">MTMTTLSLRSPATRRAVRHYVEMWIAMGLGMAVLGPLVRLGFDAAGWSAVLDRTDWRAMIMATEMALPMAAWMRVRRHGWGSIAEMTVWMYVPFAVLLVPYWAGAISGGALMGIGHGLMGLAMAVVVHRHRHDH</sequence>
<protein>
    <recommendedName>
        <fullName evidence="4">Flagellar biosynthetic protein FliP</fullName>
    </recommendedName>
</protein>
<keyword evidence="1" id="KW-0812">Transmembrane</keyword>
<dbReference type="Proteomes" id="UP000605897">
    <property type="component" value="Unassembled WGS sequence"/>
</dbReference>
<feature type="transmembrane region" description="Helical" evidence="1">
    <location>
        <begin position="87"/>
        <end position="103"/>
    </location>
</feature>
<accession>A0ABQ3J7N3</accession>
<proteinExistence type="predicted"/>
<reference evidence="3" key="1">
    <citation type="journal article" date="2019" name="Int. J. Syst. Evol. Microbiol.">
        <title>The Global Catalogue of Microorganisms (GCM) 10K type strain sequencing project: providing services to taxonomists for standard genome sequencing and annotation.</title>
        <authorList>
            <consortium name="The Broad Institute Genomics Platform"/>
            <consortium name="The Broad Institute Genome Sequencing Center for Infectious Disease"/>
            <person name="Wu L."/>
            <person name="Ma J."/>
        </authorList>
    </citation>
    <scope>NUCLEOTIDE SEQUENCE [LARGE SCALE GENOMIC DNA]</scope>
    <source>
        <strain evidence="3">CGMCC 4.7677</strain>
    </source>
</reference>
<dbReference type="EMBL" id="BNAU01000005">
    <property type="protein sequence ID" value="GHF06985.1"/>
    <property type="molecule type" value="Genomic_DNA"/>
</dbReference>